<reference evidence="3 4" key="1">
    <citation type="journal article" date="2012" name="ISME J.">
        <title>Nitrification expanded: discovery, physiology and genomics of a nitrite-oxidizing bacterium from the phylum Chloroflexi.</title>
        <authorList>
            <person name="Sorokin D.Y."/>
            <person name="Lucker S."/>
            <person name="Vejmelkova D."/>
            <person name="Kostrikina N.A."/>
            <person name="Kleerebezem R."/>
            <person name="Rijpstra W.I."/>
            <person name="Damste J.S."/>
            <person name="Le Paslier D."/>
            <person name="Muyzer G."/>
            <person name="Wagner M."/>
            <person name="van Loosdrecht M.C."/>
            <person name="Daims H."/>
        </authorList>
    </citation>
    <scope>NUCLEOTIDE SEQUENCE [LARGE SCALE GENOMIC DNA]</scope>
    <source>
        <strain evidence="4">none</strain>
    </source>
</reference>
<proteinExistence type="predicted"/>
<dbReference type="Proteomes" id="UP000004221">
    <property type="component" value="Unassembled WGS sequence"/>
</dbReference>
<gene>
    <name evidence="3" type="ORF">NITHO_270008</name>
</gene>
<organism evidence="3 4">
    <name type="scientific">Nitrolancea hollandica Lb</name>
    <dbReference type="NCBI Taxonomy" id="1129897"/>
    <lineage>
        <taxon>Bacteria</taxon>
        <taxon>Pseudomonadati</taxon>
        <taxon>Thermomicrobiota</taxon>
        <taxon>Thermomicrobia</taxon>
        <taxon>Sphaerobacterales</taxon>
        <taxon>Sphaerobacterineae</taxon>
        <taxon>Sphaerobacteraceae</taxon>
        <taxon>Nitrolancea</taxon>
    </lineage>
</organism>
<dbReference type="RefSeq" id="WP_008477355.1">
    <property type="nucleotide sequence ID" value="NZ_CAGS01000190.1"/>
</dbReference>
<evidence type="ECO:0000313" key="3">
    <source>
        <dbReference type="EMBL" id="CCF83762.1"/>
    </source>
</evidence>
<keyword evidence="2" id="KW-0732">Signal</keyword>
<evidence type="ECO:0000313" key="4">
    <source>
        <dbReference type="Proteomes" id="UP000004221"/>
    </source>
</evidence>
<feature type="signal peptide" evidence="2">
    <location>
        <begin position="1"/>
        <end position="24"/>
    </location>
</feature>
<evidence type="ECO:0000256" key="1">
    <source>
        <dbReference type="SAM" id="MobiDB-lite"/>
    </source>
</evidence>
<feature type="region of interest" description="Disordered" evidence="1">
    <location>
        <begin position="32"/>
        <end position="52"/>
    </location>
</feature>
<sequence>MVRNRGLAGGALVAIMLVISIVAAACGGTASQPAGSPAASGDGATAPGASGQDYRSIVAQRTKTLAQSNEQLSVLLLSPQFRDPDWKAQVDTELGKWSNASAEAQQLTPPDAYRGFHEKYLAGLSDFERAANNLNRAILNQNVSAVADARGQMMMAAKGINDAASSLPKK</sequence>
<evidence type="ECO:0000256" key="2">
    <source>
        <dbReference type="SAM" id="SignalP"/>
    </source>
</evidence>
<name>I4EGF0_9BACT</name>
<accession>I4EGF0</accession>
<feature type="compositionally biased region" description="Low complexity" evidence="1">
    <location>
        <begin position="32"/>
        <end position="51"/>
    </location>
</feature>
<dbReference type="PROSITE" id="PS51257">
    <property type="entry name" value="PROKAR_LIPOPROTEIN"/>
    <property type="match status" value="1"/>
</dbReference>
<protein>
    <submittedName>
        <fullName evidence="3">Uncharacterized protein</fullName>
    </submittedName>
</protein>
<dbReference type="AlphaFoldDB" id="I4EGF0"/>
<feature type="chain" id="PRO_5003689165" evidence="2">
    <location>
        <begin position="25"/>
        <end position="170"/>
    </location>
</feature>
<keyword evidence="4" id="KW-1185">Reference proteome</keyword>
<dbReference type="EMBL" id="CAGS01000190">
    <property type="protein sequence ID" value="CCF83762.1"/>
    <property type="molecule type" value="Genomic_DNA"/>
</dbReference>
<comment type="caution">
    <text evidence="3">The sequence shown here is derived from an EMBL/GenBank/DDBJ whole genome shotgun (WGS) entry which is preliminary data.</text>
</comment>